<dbReference type="SUPFAM" id="SSF56935">
    <property type="entry name" value="Porins"/>
    <property type="match status" value="2"/>
</dbReference>
<feature type="transmembrane region" description="Helical" evidence="2">
    <location>
        <begin position="34"/>
        <end position="54"/>
    </location>
</feature>
<sequence length="700" mass="80322">MEYLLKASAVITIFYVCYKLFLKRDTFFESNRWFLLLGLITAFTLPYVVIPIYIEYTPMPIHNFAISESAPIQITQEEPFNIFNYLFTAYSIGVVIFAIRFCVQLLSLGLLIIKSKREKQNGFTYVKTDNNALPFSFFRWIVYNPSLFNGNDLQHIIAHEKVHVNQYHSIDIILSQLAAIVFWFNPITWFYKKDLQQNLEFIADNKAQNSTSCKKSYQHLLLKTSLSSQYMALTNNFYSSLTKKRIVMLHKSKSKKRNLFKYALVLPLLAIFLMSFNTEEVYVAKVLEDANSVETENKTEQHEMTSNDDKIKIIFRKDLSVNDLQKIKKKLQKMNITFTYKELNRNVKGEITKIIAKFETKGGHCIYSSDKSPIEPFYYFRHGKTSGVGRLEDLKEVDKEFDFSGSKTLDYNFNSNLNNKKTTESTHTYILAPDSTKTVYRYSVGQTTPHDTIKIKSKYIVSKNGKITDTIYSNNKQGFAYTISDSIFYTVDRKTISTDSIYFDRNTITTDSISWKTGHPIPNTKTLGNSLLINGEKPLYILDDIEISEEEIHNINPSKIASVTVLKDKTTTALYGKKAKDGVVIITTKKDWDTEFKVGKPFNSNKAYSIEMNNSNQRTEGYLDEKTGSFSLRGHAMLDVKESNIGLIFIDGKKSSLKKAEKIPAENIESISVLKGEKAIKKYGKKAKKGVIEITTKKKN</sequence>
<feature type="domain" description="Peptidase M56" evidence="3">
    <location>
        <begin position="148"/>
        <end position="249"/>
    </location>
</feature>
<comment type="caution">
    <text evidence="4">The sequence shown here is derived from an EMBL/GenBank/DDBJ whole genome shotgun (WGS) entry which is preliminary data.</text>
</comment>
<dbReference type="RefSeq" id="WP_237239822.1">
    <property type="nucleotide sequence ID" value="NZ_JAKKDU010000009.1"/>
</dbReference>
<reference evidence="4" key="1">
    <citation type="submission" date="2022-01" db="EMBL/GenBank/DDBJ databases">
        <title>Draft genome sequence of Sabulilitoribacter arenilitoris KCTC 52401.</title>
        <authorList>
            <person name="Oh J.-S."/>
        </authorList>
    </citation>
    <scope>NUCLEOTIDE SEQUENCE</scope>
    <source>
        <strain evidence="4">HMF6543</strain>
    </source>
</reference>
<comment type="similarity">
    <text evidence="1">Belongs to the TonB-dependent receptor family.</text>
</comment>
<dbReference type="InterPro" id="IPR039426">
    <property type="entry name" value="TonB-dep_rcpt-like"/>
</dbReference>
<accession>A0AAE3JKU0</accession>
<feature type="transmembrane region" description="Helical" evidence="2">
    <location>
        <begin position="6"/>
        <end position="22"/>
    </location>
</feature>
<evidence type="ECO:0000313" key="5">
    <source>
        <dbReference type="Proteomes" id="UP001199795"/>
    </source>
</evidence>
<keyword evidence="1 2" id="KW-0472">Membrane</keyword>
<organism evidence="4 5">
    <name type="scientific">Wocania arenilitoris</name>
    <dbReference type="NCBI Taxonomy" id="2044858"/>
    <lineage>
        <taxon>Bacteria</taxon>
        <taxon>Pseudomonadati</taxon>
        <taxon>Bacteroidota</taxon>
        <taxon>Flavobacteriia</taxon>
        <taxon>Flavobacteriales</taxon>
        <taxon>Flavobacteriaceae</taxon>
        <taxon>Wocania</taxon>
    </lineage>
</organism>
<dbReference type="PANTHER" id="PTHR34978:SF3">
    <property type="entry name" value="SLR0241 PROTEIN"/>
    <property type="match status" value="1"/>
</dbReference>
<feature type="transmembrane region" description="Helical" evidence="2">
    <location>
        <begin position="89"/>
        <end position="113"/>
    </location>
</feature>
<dbReference type="AlphaFoldDB" id="A0AAE3JKU0"/>
<protein>
    <recommendedName>
        <fullName evidence="3">Peptidase M56 domain-containing protein</fullName>
    </recommendedName>
</protein>
<comment type="subcellular location">
    <subcellularLocation>
        <location evidence="1">Cell outer membrane</location>
        <topology evidence="1">Multi-pass membrane protein</topology>
    </subcellularLocation>
</comment>
<dbReference type="CDD" id="cd07341">
    <property type="entry name" value="M56_BlaR1_MecR1_like"/>
    <property type="match status" value="1"/>
</dbReference>
<gene>
    <name evidence="4" type="ORF">L3X37_08885</name>
</gene>
<dbReference type="GO" id="GO:0009279">
    <property type="term" value="C:cell outer membrane"/>
    <property type="evidence" value="ECO:0007669"/>
    <property type="project" value="UniProtKB-SubCell"/>
</dbReference>
<dbReference type="Gene3D" id="2.170.130.10">
    <property type="entry name" value="TonB-dependent receptor, plug domain"/>
    <property type="match status" value="2"/>
</dbReference>
<keyword evidence="5" id="KW-1185">Reference proteome</keyword>
<keyword evidence="1" id="KW-0998">Cell outer membrane</keyword>
<proteinExistence type="inferred from homology"/>
<dbReference type="InterPro" id="IPR008756">
    <property type="entry name" value="Peptidase_M56"/>
</dbReference>
<evidence type="ECO:0000259" key="3">
    <source>
        <dbReference type="Pfam" id="PF05569"/>
    </source>
</evidence>
<dbReference type="Pfam" id="PF05569">
    <property type="entry name" value="Peptidase_M56"/>
    <property type="match status" value="1"/>
</dbReference>
<name>A0AAE3JKU0_9FLAO</name>
<dbReference type="PANTHER" id="PTHR34978">
    <property type="entry name" value="POSSIBLE SENSOR-TRANSDUCER PROTEIN BLAR"/>
    <property type="match status" value="1"/>
</dbReference>
<keyword evidence="2" id="KW-1133">Transmembrane helix</keyword>
<dbReference type="Proteomes" id="UP001199795">
    <property type="component" value="Unassembled WGS sequence"/>
</dbReference>
<dbReference type="InterPro" id="IPR037066">
    <property type="entry name" value="Plug_dom_sf"/>
</dbReference>
<dbReference type="PROSITE" id="PS52016">
    <property type="entry name" value="TONB_DEPENDENT_REC_3"/>
    <property type="match status" value="1"/>
</dbReference>
<dbReference type="EMBL" id="JAKKDU010000009">
    <property type="protein sequence ID" value="MCF7568478.1"/>
    <property type="molecule type" value="Genomic_DNA"/>
</dbReference>
<keyword evidence="1" id="KW-1134">Transmembrane beta strand</keyword>
<keyword evidence="1 2" id="KW-0812">Transmembrane</keyword>
<keyword evidence="1" id="KW-0813">Transport</keyword>
<evidence type="ECO:0000256" key="2">
    <source>
        <dbReference type="SAM" id="Phobius"/>
    </source>
</evidence>
<evidence type="ECO:0000256" key="1">
    <source>
        <dbReference type="PROSITE-ProRule" id="PRU01360"/>
    </source>
</evidence>
<evidence type="ECO:0000313" key="4">
    <source>
        <dbReference type="EMBL" id="MCF7568478.1"/>
    </source>
</evidence>
<dbReference type="InterPro" id="IPR052173">
    <property type="entry name" value="Beta-lactam_resp_regulator"/>
</dbReference>
<feature type="transmembrane region" description="Helical" evidence="2">
    <location>
        <begin position="259"/>
        <end position="276"/>
    </location>
</feature>